<feature type="transmembrane region" description="Helical" evidence="1">
    <location>
        <begin position="90"/>
        <end position="109"/>
    </location>
</feature>
<dbReference type="EMBL" id="CP027669">
    <property type="protein sequence ID" value="AVO43249.1"/>
    <property type="molecule type" value="Genomic_DNA"/>
</dbReference>
<proteinExistence type="predicted"/>
<accession>A0A2S0N518</accession>
<evidence type="ECO:0000313" key="2">
    <source>
        <dbReference type="EMBL" id="AVO43249.1"/>
    </source>
</evidence>
<keyword evidence="1" id="KW-0812">Transmembrane</keyword>
<evidence type="ECO:0000313" key="3">
    <source>
        <dbReference type="Proteomes" id="UP000239326"/>
    </source>
</evidence>
<reference evidence="2 3" key="1">
    <citation type="submission" date="2018-03" db="EMBL/GenBank/DDBJ databases">
        <title>Genome sequencing of Simplicispira sp.</title>
        <authorList>
            <person name="Kim S.-J."/>
            <person name="Heo J."/>
            <person name="Kwon S.-W."/>
        </authorList>
    </citation>
    <scope>NUCLEOTIDE SEQUENCE [LARGE SCALE GENOMIC DNA]</scope>
    <source>
        <strain evidence="2 3">SC1-8</strain>
    </source>
</reference>
<dbReference type="AlphaFoldDB" id="A0A2S0N518"/>
<keyword evidence="1" id="KW-1133">Transmembrane helix</keyword>
<organism evidence="2 3">
    <name type="scientific">Simplicispira suum</name>
    <dbReference type="NCBI Taxonomy" id="2109915"/>
    <lineage>
        <taxon>Bacteria</taxon>
        <taxon>Pseudomonadati</taxon>
        <taxon>Pseudomonadota</taxon>
        <taxon>Betaproteobacteria</taxon>
        <taxon>Burkholderiales</taxon>
        <taxon>Comamonadaceae</taxon>
        <taxon>Simplicispira</taxon>
    </lineage>
</organism>
<protein>
    <submittedName>
        <fullName evidence="2">Uncharacterized protein</fullName>
    </submittedName>
</protein>
<dbReference type="Proteomes" id="UP000239326">
    <property type="component" value="Chromosome"/>
</dbReference>
<dbReference type="OrthoDB" id="8562605at2"/>
<keyword evidence="1" id="KW-0472">Membrane</keyword>
<keyword evidence="3" id="KW-1185">Reference proteome</keyword>
<name>A0A2S0N518_9BURK</name>
<gene>
    <name evidence="2" type="ORF">C6571_12515</name>
</gene>
<sequence length="119" mass="13929">MRIDAQGAVEPFDPHSTSAFQRRLDRAPAWFCSFLAGNTREKTRFRTELATMRGSVVWLIRQRRQGAWTVTERAHLRDVMRSASSVSPYLVIWVVPGSMLLLPFLAWFIDRRRRRPKRA</sequence>
<evidence type="ECO:0000256" key="1">
    <source>
        <dbReference type="SAM" id="Phobius"/>
    </source>
</evidence>
<dbReference type="KEGG" id="simp:C6571_12515"/>